<dbReference type="Proteomes" id="UP000675554">
    <property type="component" value="Unassembled WGS sequence"/>
</dbReference>
<proteinExistence type="predicted"/>
<feature type="transmembrane region" description="Helical" evidence="1">
    <location>
        <begin position="30"/>
        <end position="52"/>
    </location>
</feature>
<keyword evidence="3" id="KW-1185">Reference proteome</keyword>
<feature type="transmembrane region" description="Helical" evidence="1">
    <location>
        <begin position="64"/>
        <end position="90"/>
    </location>
</feature>
<accession>A0A8T4IWS6</accession>
<dbReference type="AlphaFoldDB" id="A0A8T4IWS6"/>
<comment type="caution">
    <text evidence="2">The sequence shown here is derived from an EMBL/GenBank/DDBJ whole genome shotgun (WGS) entry which is preliminary data.</text>
</comment>
<reference evidence="2" key="1">
    <citation type="submission" date="2021-04" db="EMBL/GenBank/DDBJ databases">
        <title>Sequencing of actinobacteria type strains.</title>
        <authorList>
            <person name="Nguyen G.-S."/>
            <person name="Wentzel A."/>
        </authorList>
    </citation>
    <scope>NUCLEOTIDE SEQUENCE</scope>
    <source>
        <strain evidence="2">DSM 42095</strain>
    </source>
</reference>
<dbReference type="EMBL" id="JAGSMN010000327">
    <property type="protein sequence ID" value="MBR7674347.1"/>
    <property type="molecule type" value="Genomic_DNA"/>
</dbReference>
<keyword evidence="1" id="KW-0812">Transmembrane</keyword>
<evidence type="ECO:0000256" key="1">
    <source>
        <dbReference type="SAM" id="Phobius"/>
    </source>
</evidence>
<protein>
    <submittedName>
        <fullName evidence="2">Uncharacterized protein</fullName>
    </submittedName>
</protein>
<keyword evidence="1" id="KW-0472">Membrane</keyword>
<evidence type="ECO:0000313" key="3">
    <source>
        <dbReference type="Proteomes" id="UP000675554"/>
    </source>
</evidence>
<name>A0A8T4IWS6_9ACTN</name>
<gene>
    <name evidence="2" type="ORF">KDA82_15235</name>
</gene>
<keyword evidence="1" id="KW-1133">Transmembrane helix</keyword>
<evidence type="ECO:0000313" key="2">
    <source>
        <dbReference type="EMBL" id="MBR7674347.1"/>
    </source>
</evidence>
<sequence length="95" mass="9976">MDASPTSNYDPDLNKDAYEPGAKAGEILQYLAWIVSACAVGGVITVGTQMALQLRRGEPGEGAGYFRGLVIVFGACILGATAGPLVQFVIRPYLI</sequence>
<organism evidence="2 3">
    <name type="scientific">Streptomyces daliensis</name>
    <dbReference type="NCBI Taxonomy" id="299421"/>
    <lineage>
        <taxon>Bacteria</taxon>
        <taxon>Bacillati</taxon>
        <taxon>Actinomycetota</taxon>
        <taxon>Actinomycetes</taxon>
        <taxon>Kitasatosporales</taxon>
        <taxon>Streptomycetaceae</taxon>
        <taxon>Streptomyces</taxon>
    </lineage>
</organism>